<keyword evidence="3" id="KW-1185">Reference proteome</keyword>
<organism evidence="2 3">
    <name type="scientific">Hyaloscypha variabilis (strain UAMH 11265 / GT02V1 / F)</name>
    <name type="common">Meliniomyces variabilis</name>
    <dbReference type="NCBI Taxonomy" id="1149755"/>
    <lineage>
        <taxon>Eukaryota</taxon>
        <taxon>Fungi</taxon>
        <taxon>Dikarya</taxon>
        <taxon>Ascomycota</taxon>
        <taxon>Pezizomycotina</taxon>
        <taxon>Leotiomycetes</taxon>
        <taxon>Helotiales</taxon>
        <taxon>Hyaloscyphaceae</taxon>
        <taxon>Hyaloscypha</taxon>
        <taxon>Hyaloscypha variabilis</taxon>
    </lineage>
</organism>
<dbReference type="AlphaFoldDB" id="A0A2J6QZN8"/>
<proteinExistence type="predicted"/>
<reference evidence="2 3" key="1">
    <citation type="submission" date="2016-04" db="EMBL/GenBank/DDBJ databases">
        <title>A degradative enzymes factory behind the ericoid mycorrhizal symbiosis.</title>
        <authorList>
            <consortium name="DOE Joint Genome Institute"/>
            <person name="Martino E."/>
            <person name="Morin E."/>
            <person name="Grelet G."/>
            <person name="Kuo A."/>
            <person name="Kohler A."/>
            <person name="Daghino S."/>
            <person name="Barry K."/>
            <person name="Choi C."/>
            <person name="Cichocki N."/>
            <person name="Clum A."/>
            <person name="Copeland A."/>
            <person name="Hainaut M."/>
            <person name="Haridas S."/>
            <person name="Labutti K."/>
            <person name="Lindquist E."/>
            <person name="Lipzen A."/>
            <person name="Khouja H.-R."/>
            <person name="Murat C."/>
            <person name="Ohm R."/>
            <person name="Olson A."/>
            <person name="Spatafora J."/>
            <person name="Veneault-Fourrey C."/>
            <person name="Henrissat B."/>
            <person name="Grigoriev I."/>
            <person name="Martin F."/>
            <person name="Perotto S."/>
        </authorList>
    </citation>
    <scope>NUCLEOTIDE SEQUENCE [LARGE SCALE GENOMIC DNA]</scope>
    <source>
        <strain evidence="2 3">F</strain>
    </source>
</reference>
<dbReference type="EMBL" id="KZ613961">
    <property type="protein sequence ID" value="PMD31699.1"/>
    <property type="molecule type" value="Genomic_DNA"/>
</dbReference>
<evidence type="ECO:0000259" key="1">
    <source>
        <dbReference type="Pfam" id="PF12680"/>
    </source>
</evidence>
<evidence type="ECO:0000313" key="3">
    <source>
        <dbReference type="Proteomes" id="UP000235786"/>
    </source>
</evidence>
<accession>A0A2J6QZN8</accession>
<feature type="domain" description="SnoaL-like" evidence="1">
    <location>
        <begin position="14"/>
        <end position="117"/>
    </location>
</feature>
<dbReference type="SUPFAM" id="SSF54427">
    <property type="entry name" value="NTF2-like"/>
    <property type="match status" value="1"/>
</dbReference>
<sequence>MTTQEEAKELVTKAWNAMWLLDLSTLDEFYAEDVEISGFNPPKQTTWKGIEALRAHCKELQPVVTSKAFKITNLDVVNDGNSFYATWEDQFQVKIPGQEHIMEQRGIAHIVKKGGKIGTWTMYEDPTPFVAMAMQGQMGPPPA</sequence>
<dbReference type="OrthoDB" id="3468338at2759"/>
<dbReference type="InterPro" id="IPR032710">
    <property type="entry name" value="NTF2-like_dom_sf"/>
</dbReference>
<dbReference type="Proteomes" id="UP000235786">
    <property type="component" value="Unassembled WGS sequence"/>
</dbReference>
<evidence type="ECO:0000313" key="2">
    <source>
        <dbReference type="EMBL" id="PMD31699.1"/>
    </source>
</evidence>
<dbReference type="Pfam" id="PF12680">
    <property type="entry name" value="SnoaL_2"/>
    <property type="match status" value="1"/>
</dbReference>
<gene>
    <name evidence="2" type="ORF">L207DRAFT_519058</name>
</gene>
<dbReference type="Gene3D" id="3.10.450.50">
    <property type="match status" value="1"/>
</dbReference>
<protein>
    <submittedName>
        <fullName evidence="2">NTF2-like protein</fullName>
    </submittedName>
</protein>
<dbReference type="InterPro" id="IPR037401">
    <property type="entry name" value="SnoaL-like"/>
</dbReference>
<name>A0A2J6QZN8_HYAVF</name>